<reference evidence="1 2" key="1">
    <citation type="journal article" date="2019" name="Genome Biol. Evol.">
        <title>Insights into the evolution of the New World diploid cottons (Gossypium, subgenus Houzingenia) based on genome sequencing.</title>
        <authorList>
            <person name="Grover C.E."/>
            <person name="Arick M.A. 2nd"/>
            <person name="Thrash A."/>
            <person name="Conover J.L."/>
            <person name="Sanders W.S."/>
            <person name="Peterson D.G."/>
            <person name="Frelichowski J.E."/>
            <person name="Scheffler J.A."/>
            <person name="Scheffler B.E."/>
            <person name="Wendel J.F."/>
        </authorList>
    </citation>
    <scope>NUCLEOTIDE SEQUENCE [LARGE SCALE GENOMIC DNA]</scope>
    <source>
        <strain evidence="1">27</strain>
        <tissue evidence="1">Leaf</tissue>
    </source>
</reference>
<dbReference type="EMBL" id="JABFAC010247844">
    <property type="protein sequence ID" value="MBA0637077.1"/>
    <property type="molecule type" value="Genomic_DNA"/>
</dbReference>
<dbReference type="AlphaFoldDB" id="A0A7J8TFX8"/>
<proteinExistence type="predicted"/>
<name>A0A7J8TFX8_GOSDV</name>
<keyword evidence="2" id="KW-1185">Reference proteome</keyword>
<sequence length="34" mass="3733">MGGPYIFSKIQIQDTVLGILIVPVMDAEMIVLNI</sequence>
<dbReference type="Proteomes" id="UP000593561">
    <property type="component" value="Unassembled WGS sequence"/>
</dbReference>
<organism evidence="1 2">
    <name type="scientific">Gossypium davidsonii</name>
    <name type="common">Davidson's cotton</name>
    <name type="synonym">Gossypium klotzschianum subsp. davidsonii</name>
    <dbReference type="NCBI Taxonomy" id="34287"/>
    <lineage>
        <taxon>Eukaryota</taxon>
        <taxon>Viridiplantae</taxon>
        <taxon>Streptophyta</taxon>
        <taxon>Embryophyta</taxon>
        <taxon>Tracheophyta</taxon>
        <taxon>Spermatophyta</taxon>
        <taxon>Magnoliopsida</taxon>
        <taxon>eudicotyledons</taxon>
        <taxon>Gunneridae</taxon>
        <taxon>Pentapetalae</taxon>
        <taxon>rosids</taxon>
        <taxon>malvids</taxon>
        <taxon>Malvales</taxon>
        <taxon>Malvaceae</taxon>
        <taxon>Malvoideae</taxon>
        <taxon>Gossypium</taxon>
    </lineage>
</organism>
<evidence type="ECO:0000313" key="2">
    <source>
        <dbReference type="Proteomes" id="UP000593561"/>
    </source>
</evidence>
<comment type="caution">
    <text evidence="1">The sequence shown here is derived from an EMBL/GenBank/DDBJ whole genome shotgun (WGS) entry which is preliminary data.</text>
</comment>
<protein>
    <submittedName>
        <fullName evidence="1">Uncharacterized protein</fullName>
    </submittedName>
</protein>
<accession>A0A7J8TFX8</accession>
<evidence type="ECO:0000313" key="1">
    <source>
        <dbReference type="EMBL" id="MBA0637077.1"/>
    </source>
</evidence>
<gene>
    <name evidence="1" type="ORF">Godav_025805</name>
</gene>